<keyword evidence="4" id="KW-1185">Reference proteome</keyword>
<name>A0A1G9UYW8_9ACTN</name>
<dbReference type="EMBL" id="FNHE01000007">
    <property type="protein sequence ID" value="SDM65164.1"/>
    <property type="molecule type" value="Genomic_DNA"/>
</dbReference>
<keyword evidence="3" id="KW-0378">Hydrolase</keyword>
<dbReference type="Proteomes" id="UP000198680">
    <property type="component" value="Unassembled WGS sequence"/>
</dbReference>
<evidence type="ECO:0000313" key="4">
    <source>
        <dbReference type="Proteomes" id="UP000198680"/>
    </source>
</evidence>
<dbReference type="PANTHER" id="PTHR37017">
    <property type="entry name" value="AB HYDROLASE-1 DOMAIN-CONTAINING PROTEIN-RELATED"/>
    <property type="match status" value="1"/>
</dbReference>
<dbReference type="STRING" id="1137991.SAMN05660642_03012"/>
<evidence type="ECO:0000259" key="2">
    <source>
        <dbReference type="Pfam" id="PF12697"/>
    </source>
</evidence>
<dbReference type="AlphaFoldDB" id="A0A1G9UYW8"/>
<evidence type="ECO:0000256" key="1">
    <source>
        <dbReference type="SAM" id="MobiDB-lite"/>
    </source>
</evidence>
<dbReference type="GO" id="GO:0016787">
    <property type="term" value="F:hydrolase activity"/>
    <property type="evidence" value="ECO:0007669"/>
    <property type="project" value="UniProtKB-KW"/>
</dbReference>
<evidence type="ECO:0000313" key="3">
    <source>
        <dbReference type="EMBL" id="SDM65164.1"/>
    </source>
</evidence>
<dbReference type="InterPro" id="IPR029058">
    <property type="entry name" value="AB_hydrolase_fold"/>
</dbReference>
<dbReference type="Gene3D" id="3.40.50.1820">
    <property type="entry name" value="alpha/beta hydrolase"/>
    <property type="match status" value="1"/>
</dbReference>
<sequence>MTTVVLVAGAWHGAWCWARVLPALERAGHSVLPVPLTGVGERAHQLSPEVTLATHVEDVVAAVRAGECSGAVLVGHSYGGLVVTGAADRLGEEVGRLVYVDAVVPTPGQSWADGNPPETRAARRAVIAERGHIPPPPASAYGLTGDDAAWVEQRQTPQPGGVYEDPLHFDADRWAARPRTYVDCTAPALPTIDPSRRLVRSQPGWEVVELATGHDPMVSAPDELAAVLLEVAGRRGASLDAVGDGDLHVPAGAGPPLEEREGA</sequence>
<protein>
    <submittedName>
        <fullName evidence="3">Alpha/beta hydrolase family protein</fullName>
    </submittedName>
</protein>
<organism evidence="3 4">
    <name type="scientific">Geodermatophilus siccatus</name>
    <dbReference type="NCBI Taxonomy" id="1137991"/>
    <lineage>
        <taxon>Bacteria</taxon>
        <taxon>Bacillati</taxon>
        <taxon>Actinomycetota</taxon>
        <taxon>Actinomycetes</taxon>
        <taxon>Geodermatophilales</taxon>
        <taxon>Geodermatophilaceae</taxon>
        <taxon>Geodermatophilus</taxon>
    </lineage>
</organism>
<feature type="region of interest" description="Disordered" evidence="1">
    <location>
        <begin position="239"/>
        <end position="263"/>
    </location>
</feature>
<dbReference type="Pfam" id="PF12697">
    <property type="entry name" value="Abhydrolase_6"/>
    <property type="match status" value="1"/>
</dbReference>
<accession>A0A1G9UYW8</accession>
<gene>
    <name evidence="3" type="ORF">SAMN05660642_03012</name>
</gene>
<dbReference type="RefSeq" id="WP_245700432.1">
    <property type="nucleotide sequence ID" value="NZ_FNHE01000007.1"/>
</dbReference>
<reference evidence="4" key="1">
    <citation type="submission" date="2016-10" db="EMBL/GenBank/DDBJ databases">
        <authorList>
            <person name="Varghese N."/>
            <person name="Submissions S."/>
        </authorList>
    </citation>
    <scope>NUCLEOTIDE SEQUENCE [LARGE SCALE GENOMIC DNA]</scope>
    <source>
        <strain evidence="4">DSM 45419</strain>
    </source>
</reference>
<feature type="domain" description="AB hydrolase-1" evidence="2">
    <location>
        <begin position="4"/>
        <end position="227"/>
    </location>
</feature>
<proteinExistence type="predicted"/>
<dbReference type="InterPro" id="IPR000073">
    <property type="entry name" value="AB_hydrolase_1"/>
</dbReference>
<dbReference type="InterPro" id="IPR052897">
    <property type="entry name" value="Sec-Metab_Biosynth_Hydrolase"/>
</dbReference>
<dbReference type="PANTHER" id="PTHR37017:SF11">
    <property type="entry name" value="ESTERASE_LIPASE_THIOESTERASE DOMAIN-CONTAINING PROTEIN"/>
    <property type="match status" value="1"/>
</dbReference>
<dbReference type="SUPFAM" id="SSF53474">
    <property type="entry name" value="alpha/beta-Hydrolases"/>
    <property type="match status" value="1"/>
</dbReference>